<comment type="caution">
    <text evidence="2">The sequence shown here is derived from an EMBL/GenBank/DDBJ whole genome shotgun (WGS) entry which is preliminary data.</text>
</comment>
<evidence type="ECO:0000313" key="3">
    <source>
        <dbReference type="Proteomes" id="UP000784294"/>
    </source>
</evidence>
<protein>
    <submittedName>
        <fullName evidence="2">Uncharacterized protein</fullName>
    </submittedName>
</protein>
<organism evidence="2 3">
    <name type="scientific">Protopolystoma xenopodis</name>
    <dbReference type="NCBI Taxonomy" id="117903"/>
    <lineage>
        <taxon>Eukaryota</taxon>
        <taxon>Metazoa</taxon>
        <taxon>Spiralia</taxon>
        <taxon>Lophotrochozoa</taxon>
        <taxon>Platyhelminthes</taxon>
        <taxon>Monogenea</taxon>
        <taxon>Polyopisthocotylea</taxon>
        <taxon>Polystomatidea</taxon>
        <taxon>Polystomatidae</taxon>
        <taxon>Protopolystoma</taxon>
    </lineage>
</organism>
<keyword evidence="1" id="KW-0175">Coiled coil</keyword>
<dbReference type="Proteomes" id="UP000784294">
    <property type="component" value="Unassembled WGS sequence"/>
</dbReference>
<evidence type="ECO:0000256" key="1">
    <source>
        <dbReference type="SAM" id="Coils"/>
    </source>
</evidence>
<accession>A0A3S5B0C4</accession>
<evidence type="ECO:0000313" key="2">
    <source>
        <dbReference type="EMBL" id="VEL09600.1"/>
    </source>
</evidence>
<feature type="coiled-coil region" evidence="1">
    <location>
        <begin position="21"/>
        <end position="55"/>
    </location>
</feature>
<sequence length="64" mass="7182">MDLSTPVSGISGLIGSSASELIQLRQANQELSGKLQHLQAMIEEREDRLRSLEKQNALLVRFFQ</sequence>
<name>A0A3S5B0C4_9PLAT</name>
<reference evidence="2" key="1">
    <citation type="submission" date="2018-11" db="EMBL/GenBank/DDBJ databases">
        <authorList>
            <consortium name="Pathogen Informatics"/>
        </authorList>
    </citation>
    <scope>NUCLEOTIDE SEQUENCE</scope>
</reference>
<dbReference type="AlphaFoldDB" id="A0A3S5B0C4"/>
<gene>
    <name evidence="2" type="ORF">PXEA_LOCUS3040</name>
</gene>
<keyword evidence="3" id="KW-1185">Reference proteome</keyword>
<proteinExistence type="predicted"/>
<dbReference type="EMBL" id="CAAALY010006750">
    <property type="protein sequence ID" value="VEL09600.1"/>
    <property type="molecule type" value="Genomic_DNA"/>
</dbReference>